<dbReference type="InterPro" id="IPR052912">
    <property type="entry name" value="UPF0111_domain"/>
</dbReference>
<dbReference type="AlphaFoldDB" id="A0A2P8DBP3"/>
<protein>
    <recommendedName>
        <fullName evidence="4">Phosphate transport regulator</fullName>
    </recommendedName>
</protein>
<dbReference type="InterPro" id="IPR018445">
    <property type="entry name" value="Put_Phosphate_transp_reg"/>
</dbReference>
<gene>
    <name evidence="2" type="ORF">B0I18_101811</name>
</gene>
<dbReference type="Gene3D" id="1.20.58.220">
    <property type="entry name" value="Phosphate transport system protein phou homolog 2, domain 2"/>
    <property type="match status" value="1"/>
</dbReference>
<comment type="caution">
    <text evidence="2">The sequence shown here is derived from an EMBL/GenBank/DDBJ whole genome shotgun (WGS) entry which is preliminary data.</text>
</comment>
<accession>A0A2P8DBP3</accession>
<proteinExistence type="inferred from homology"/>
<dbReference type="InterPro" id="IPR038078">
    <property type="entry name" value="PhoU-like_sf"/>
</dbReference>
<evidence type="ECO:0008006" key="4">
    <source>
        <dbReference type="Google" id="ProtNLM"/>
    </source>
</evidence>
<dbReference type="PANTHER" id="PTHR37298:SF1">
    <property type="entry name" value="UPF0111 PROTEIN YKAA"/>
    <property type="match status" value="1"/>
</dbReference>
<evidence type="ECO:0000313" key="3">
    <source>
        <dbReference type="Proteomes" id="UP000240572"/>
    </source>
</evidence>
<dbReference type="RefSeq" id="WP_106521342.1">
    <property type="nucleotide sequence ID" value="NZ_PYGD01000001.1"/>
</dbReference>
<keyword evidence="3" id="KW-1185">Reference proteome</keyword>
<evidence type="ECO:0000313" key="2">
    <source>
        <dbReference type="EMBL" id="PSK94651.1"/>
    </source>
</evidence>
<dbReference type="EMBL" id="PYGD01000001">
    <property type="protein sequence ID" value="PSK94651.1"/>
    <property type="molecule type" value="Genomic_DNA"/>
</dbReference>
<comment type="similarity">
    <text evidence="1">Belongs to the UPF0111 family.</text>
</comment>
<dbReference type="Proteomes" id="UP000240572">
    <property type="component" value="Unassembled WGS sequence"/>
</dbReference>
<dbReference type="Pfam" id="PF01865">
    <property type="entry name" value="PhoU_div"/>
    <property type="match status" value="1"/>
</dbReference>
<sequence length="215" mass="24532">MSLNSIIKKFLPKDKVFYSIFEQVGANLQEMGNAFRAAIEETNETKRTQMLRALEDGEHKNDDLTHKIFVELGQNFITPFDREDIHYLATSLDDVADFIYASSKKMVNYQVKNIDNYMRDMVIVIQSAIVALDKALHELRNMKNLRAITEACVLINSLENQADDLLDNAIINLFASSTDAIELVKLKDIYQDMEIITDKCEDAANVIESIIIKYA</sequence>
<dbReference type="OrthoDB" id="9797568at2"/>
<evidence type="ECO:0000256" key="1">
    <source>
        <dbReference type="ARBA" id="ARBA00008591"/>
    </source>
</evidence>
<dbReference type="PANTHER" id="PTHR37298">
    <property type="entry name" value="UPF0111 PROTEIN YKAA"/>
    <property type="match status" value="1"/>
</dbReference>
<reference evidence="2 3" key="1">
    <citation type="submission" date="2018-03" db="EMBL/GenBank/DDBJ databases">
        <title>Genomic Encyclopedia of Type Strains, Phase III (KMG-III): the genomes of soil and plant-associated and newly described type strains.</title>
        <authorList>
            <person name="Whitman W."/>
        </authorList>
    </citation>
    <scope>NUCLEOTIDE SEQUENCE [LARGE SCALE GENOMIC DNA]</scope>
    <source>
        <strain evidence="2 3">CGMCC 1.12700</strain>
    </source>
</reference>
<name>A0A2P8DBP3_9BACT</name>
<organism evidence="2 3">
    <name type="scientific">Taibaiella chishuiensis</name>
    <dbReference type="NCBI Taxonomy" id="1434707"/>
    <lineage>
        <taxon>Bacteria</taxon>
        <taxon>Pseudomonadati</taxon>
        <taxon>Bacteroidota</taxon>
        <taxon>Chitinophagia</taxon>
        <taxon>Chitinophagales</taxon>
        <taxon>Chitinophagaceae</taxon>
        <taxon>Taibaiella</taxon>
    </lineage>
</organism>